<feature type="domain" description="ABC3 transporter permease C-terminal" evidence="7">
    <location>
        <begin position="302"/>
        <end position="414"/>
    </location>
</feature>
<keyword evidence="5 6" id="KW-0472">Membrane</keyword>
<dbReference type="Proteomes" id="UP000502928">
    <property type="component" value="Chromosome"/>
</dbReference>
<evidence type="ECO:0000256" key="4">
    <source>
        <dbReference type="ARBA" id="ARBA00022989"/>
    </source>
</evidence>
<comment type="subcellular location">
    <subcellularLocation>
        <location evidence="1">Cell membrane</location>
        <topology evidence="1">Multi-pass membrane protein</topology>
    </subcellularLocation>
</comment>
<organism evidence="9 10">
    <name type="scientific">Flagellimonas oceani</name>
    <dbReference type="NCBI Taxonomy" id="2698672"/>
    <lineage>
        <taxon>Bacteria</taxon>
        <taxon>Pseudomonadati</taxon>
        <taxon>Bacteroidota</taxon>
        <taxon>Flavobacteriia</taxon>
        <taxon>Flavobacteriales</taxon>
        <taxon>Flavobacteriaceae</taxon>
        <taxon>Flagellimonas</taxon>
    </lineage>
</organism>
<sequence>MFKNNIKIAWRSLKKQPFFTFLNIFGLAIGMAGGLLLGLYIYDDLSHDKMFTDAERIYRINAYMKFGGTEENTSEVSAPMAQALVNDIPQVEMATRFRNIGSVFIRPQEVTDNVREPQVAYADSTFFKMFGIDLLYGDERTALVEPNTLIMTRTAAEKHFPINQAVGQTLIINDDEVYTVTGVLDDLPKNSIFRDKTTFLSMSGYEDAQLAEWGNHNYYTFVKLVPGAKGEDIQQEMQTMVGKYLIPYAQRFFPGITEQQFLDSGNYVNYSTIPLMDIHLYSKRSPEFSTVSDIKNVYILGAIALILLVLASVNFMNLSTAHSLKRSKEVGIRKTLGSQRSGLIGQFLTESGLIALGSLIFALLIAALVMPLYNDLAGKELSIPYSNPVFWLILILATLVLGLFSGSYPAFFMSRFVAAKVLKGQGDNSIGGGRVRNALVIFQFSISVFLIMGTLTVFQQLRFIQGKDLGYGKNQVLVIGGVNGLEGKRQAFKDAVVRLSQVNTATLSSYLPTPSSRSSGTYMLAENRSQEKSINMQQWTVDEDYLSTIGLSLVSGRAFDLDRFATDSSAVILNEKAVAVLGKTPESVIGTQFVGGLVGVEEEEGNFTTVIGVVKDFHYETLRDEVGSLALFHGGESASNLAIKLNGGDVSQTVAQIENIWRDMAPTQPFDHYFMDDSFNSSYDAEQRLGRIFMIFTLLSIIIACLGLLGLATFNAQKRVKEIGVRKVLGAGVGQIVYRLSVDFLKLVGLAVVIALPLGWYAMNRWLEDFSYRIDIPWWIFVLSALLAVGVALVTVSYQSIKAAIVNPVKSLRTE</sequence>
<dbReference type="PANTHER" id="PTHR30572">
    <property type="entry name" value="MEMBRANE COMPONENT OF TRANSPORTER-RELATED"/>
    <property type="match status" value="1"/>
</dbReference>
<dbReference type="InterPro" id="IPR025857">
    <property type="entry name" value="MacB_PCD"/>
</dbReference>
<evidence type="ECO:0000313" key="10">
    <source>
        <dbReference type="Proteomes" id="UP000502928"/>
    </source>
</evidence>
<keyword evidence="4 6" id="KW-1133">Transmembrane helix</keyword>
<feature type="domain" description="MacB-like periplasmic core" evidence="8">
    <location>
        <begin position="20"/>
        <end position="239"/>
    </location>
</feature>
<dbReference type="Pfam" id="PF02687">
    <property type="entry name" value="FtsX"/>
    <property type="match status" value="2"/>
</dbReference>
<proteinExistence type="predicted"/>
<evidence type="ECO:0000256" key="6">
    <source>
        <dbReference type="SAM" id="Phobius"/>
    </source>
</evidence>
<feature type="transmembrane region" description="Helical" evidence="6">
    <location>
        <begin position="343"/>
        <end position="369"/>
    </location>
</feature>
<dbReference type="KEGG" id="mut:GVT53_16690"/>
<dbReference type="InterPro" id="IPR050250">
    <property type="entry name" value="Macrolide_Exporter_MacB"/>
</dbReference>
<feature type="transmembrane region" description="Helical" evidence="6">
    <location>
        <begin position="692"/>
        <end position="715"/>
    </location>
</feature>
<feature type="domain" description="ABC3 transporter permease C-terminal" evidence="7">
    <location>
        <begin position="694"/>
        <end position="808"/>
    </location>
</feature>
<dbReference type="RefSeq" id="WP_166249623.1">
    <property type="nucleotide sequence ID" value="NZ_CP049616.1"/>
</dbReference>
<feature type="transmembrane region" description="Helical" evidence="6">
    <location>
        <begin position="736"/>
        <end position="756"/>
    </location>
</feature>
<dbReference type="InterPro" id="IPR003838">
    <property type="entry name" value="ABC3_permease_C"/>
</dbReference>
<dbReference type="GO" id="GO:0005886">
    <property type="term" value="C:plasma membrane"/>
    <property type="evidence" value="ECO:0007669"/>
    <property type="project" value="UniProtKB-SubCell"/>
</dbReference>
<dbReference type="Pfam" id="PF12704">
    <property type="entry name" value="MacB_PCD"/>
    <property type="match status" value="1"/>
</dbReference>
<evidence type="ECO:0000313" key="9">
    <source>
        <dbReference type="EMBL" id="QII46247.1"/>
    </source>
</evidence>
<feature type="transmembrane region" description="Helical" evidence="6">
    <location>
        <begin position="776"/>
        <end position="798"/>
    </location>
</feature>
<evidence type="ECO:0000259" key="8">
    <source>
        <dbReference type="Pfam" id="PF12704"/>
    </source>
</evidence>
<dbReference type="AlphaFoldDB" id="A0A6G7J742"/>
<keyword evidence="3 6" id="KW-0812">Transmembrane</keyword>
<name>A0A6G7J742_9FLAO</name>
<evidence type="ECO:0000259" key="7">
    <source>
        <dbReference type="Pfam" id="PF02687"/>
    </source>
</evidence>
<feature type="transmembrane region" description="Helical" evidence="6">
    <location>
        <begin position="297"/>
        <end position="318"/>
    </location>
</feature>
<protein>
    <submittedName>
        <fullName evidence="9">FtsX-like permease family protein</fullName>
    </submittedName>
</protein>
<evidence type="ECO:0000256" key="1">
    <source>
        <dbReference type="ARBA" id="ARBA00004651"/>
    </source>
</evidence>
<gene>
    <name evidence="9" type="ORF">GVT53_16690</name>
</gene>
<dbReference type="EMBL" id="CP049616">
    <property type="protein sequence ID" value="QII46247.1"/>
    <property type="molecule type" value="Genomic_DNA"/>
</dbReference>
<dbReference type="PANTHER" id="PTHR30572:SF18">
    <property type="entry name" value="ABC-TYPE MACROLIDE FAMILY EXPORT SYSTEM PERMEASE COMPONENT 2"/>
    <property type="match status" value="1"/>
</dbReference>
<feature type="transmembrane region" description="Helical" evidence="6">
    <location>
        <begin position="438"/>
        <end position="458"/>
    </location>
</feature>
<evidence type="ECO:0000256" key="5">
    <source>
        <dbReference type="ARBA" id="ARBA00023136"/>
    </source>
</evidence>
<evidence type="ECO:0000256" key="2">
    <source>
        <dbReference type="ARBA" id="ARBA00022475"/>
    </source>
</evidence>
<keyword evidence="2" id="KW-1003">Cell membrane</keyword>
<feature type="transmembrane region" description="Helical" evidence="6">
    <location>
        <begin position="21"/>
        <end position="42"/>
    </location>
</feature>
<evidence type="ECO:0000256" key="3">
    <source>
        <dbReference type="ARBA" id="ARBA00022692"/>
    </source>
</evidence>
<accession>A0A6G7J742</accession>
<dbReference type="GO" id="GO:0022857">
    <property type="term" value="F:transmembrane transporter activity"/>
    <property type="evidence" value="ECO:0007669"/>
    <property type="project" value="TreeGrafter"/>
</dbReference>
<reference evidence="9 10" key="1">
    <citation type="submission" date="2020-02" db="EMBL/GenBank/DDBJ databases">
        <title>Complete genome of Muricauda sp. 501str8.</title>
        <authorList>
            <person name="Dong B."/>
            <person name="Zhu S."/>
            <person name="Yang J."/>
            <person name="Chen J."/>
        </authorList>
    </citation>
    <scope>NUCLEOTIDE SEQUENCE [LARGE SCALE GENOMIC DNA]</scope>
    <source>
        <strain evidence="9 10">501str8</strain>
    </source>
</reference>
<feature type="transmembrane region" description="Helical" evidence="6">
    <location>
        <begin position="389"/>
        <end position="417"/>
    </location>
</feature>
<keyword evidence="10" id="KW-1185">Reference proteome</keyword>